<dbReference type="EnsemblMetazoa" id="XM_030989816">
    <property type="protein sequence ID" value="XP_030845676"/>
    <property type="gene ID" value="LOC115918769"/>
</dbReference>
<sequence length="578" mass="66931">MKISPYYGIISTLRHLLEVWGVYSTGKHQLIQVRKTWTDIRSSQENLLLNILRENSQTSYGKEFKIQEIRSMEQFRQHHPLTTYEHFRKYAERAMEGESNVMTPKAPTSFVCTSGTTGKSKFIPLINRLDLLKTLLGRCSASAFENCPQLGLLQKQFLFYVDPQITKTKGGVNIEAFLTLSREQEDKLIPFTTPTAGFHISNLKDACYVHSLFALREPTIGVVLSFFIHYIESMMKLIERRWTDIVDDIAHGTIHEDIQLEADTRASLISALGSGDQERACLLRREFEKGMDGILKRVWPDLTIVIGIDNTRSWPNIERKYAKGIPLLPFVYGSSEGIIGHALWTQDKRNGYSLLTNEVVYEFIKFEDTELDQPQTYLPDEVEIGQRYEVVITQISGLYRYRMGDIIRVIGFEGNKVPFIEFQYRIGMMLNVRFEKINQLVVKETIKFCETTWSGVKLIDYTVAQNNLITEESPAYEKDEIMPYYLIFLELEFEDRNTPISAEERRMIDVKFGDLNSDYARLRREGSITHPRVHIVKPGTFEDLKSYILMHTKASANQYKVPRKLRTYGMLEVMLNHV</sequence>
<proteinExistence type="predicted"/>
<evidence type="ECO:0000313" key="3">
    <source>
        <dbReference type="EnsemblMetazoa" id="XP_030845676"/>
    </source>
</evidence>
<reference evidence="4" key="1">
    <citation type="submission" date="2015-02" db="EMBL/GenBank/DDBJ databases">
        <title>Genome sequencing for Strongylocentrotus purpuratus.</title>
        <authorList>
            <person name="Murali S."/>
            <person name="Liu Y."/>
            <person name="Vee V."/>
            <person name="English A."/>
            <person name="Wang M."/>
            <person name="Skinner E."/>
            <person name="Han Y."/>
            <person name="Muzny D.M."/>
            <person name="Worley K.C."/>
            <person name="Gibbs R.A."/>
        </authorList>
    </citation>
    <scope>NUCLEOTIDE SEQUENCE</scope>
</reference>
<dbReference type="Pfam" id="PF23571">
    <property type="entry name" value="GH3_M"/>
    <property type="match status" value="1"/>
</dbReference>
<dbReference type="Pfam" id="PF23572">
    <property type="entry name" value="GH3_C"/>
    <property type="match status" value="1"/>
</dbReference>
<dbReference type="PANTHER" id="PTHR31901">
    <property type="entry name" value="GH3 DOMAIN-CONTAINING PROTEIN"/>
    <property type="match status" value="1"/>
</dbReference>
<dbReference type="AlphaFoldDB" id="A0A7M7P3E8"/>
<dbReference type="InterPro" id="IPR055377">
    <property type="entry name" value="GH3_M"/>
</dbReference>
<dbReference type="InParanoid" id="A0A7M7P3E8"/>
<evidence type="ECO:0000259" key="2">
    <source>
        <dbReference type="Pfam" id="PF23572"/>
    </source>
</evidence>
<accession>A0A7M7P3E8</accession>
<organism evidence="3 4">
    <name type="scientific">Strongylocentrotus purpuratus</name>
    <name type="common">Purple sea urchin</name>
    <dbReference type="NCBI Taxonomy" id="7668"/>
    <lineage>
        <taxon>Eukaryota</taxon>
        <taxon>Metazoa</taxon>
        <taxon>Echinodermata</taxon>
        <taxon>Eleutherozoa</taxon>
        <taxon>Echinozoa</taxon>
        <taxon>Echinoidea</taxon>
        <taxon>Euechinoidea</taxon>
        <taxon>Echinacea</taxon>
        <taxon>Camarodonta</taxon>
        <taxon>Echinidea</taxon>
        <taxon>Strongylocentrotidae</taxon>
        <taxon>Strongylocentrotus</taxon>
    </lineage>
</organism>
<dbReference type="OMA" id="WITHTPL"/>
<dbReference type="Proteomes" id="UP000007110">
    <property type="component" value="Unassembled WGS sequence"/>
</dbReference>
<dbReference type="KEGG" id="spu:115918769"/>
<dbReference type="GeneID" id="115918769"/>
<dbReference type="Pfam" id="PF03321">
    <property type="entry name" value="GH3"/>
    <property type="match status" value="1"/>
</dbReference>
<evidence type="ECO:0000313" key="4">
    <source>
        <dbReference type="Proteomes" id="UP000007110"/>
    </source>
</evidence>
<reference evidence="3" key="2">
    <citation type="submission" date="2021-01" db="UniProtKB">
        <authorList>
            <consortium name="EnsemblMetazoa"/>
        </authorList>
    </citation>
    <scope>IDENTIFICATION</scope>
</reference>
<keyword evidence="4" id="KW-1185">Reference proteome</keyword>
<dbReference type="RefSeq" id="XP_030845676.1">
    <property type="nucleotide sequence ID" value="XM_030989816.1"/>
</dbReference>
<evidence type="ECO:0000259" key="1">
    <source>
        <dbReference type="Pfam" id="PF23571"/>
    </source>
</evidence>
<dbReference type="OrthoDB" id="10004661at2759"/>
<feature type="domain" description="GH3 C-terminal" evidence="2">
    <location>
        <begin position="447"/>
        <end position="565"/>
    </location>
</feature>
<dbReference type="PANTHER" id="PTHR31901:SF9">
    <property type="entry name" value="GH3 DOMAIN-CONTAINING PROTEIN"/>
    <property type="match status" value="1"/>
</dbReference>
<dbReference type="GO" id="GO:0005737">
    <property type="term" value="C:cytoplasm"/>
    <property type="evidence" value="ECO:0000318"/>
    <property type="project" value="GO_Central"/>
</dbReference>
<dbReference type="InterPro" id="IPR055378">
    <property type="entry name" value="GH3_C"/>
</dbReference>
<dbReference type="InterPro" id="IPR004993">
    <property type="entry name" value="GH3"/>
</dbReference>
<feature type="domain" description="GH3 middle" evidence="1">
    <location>
        <begin position="352"/>
        <end position="425"/>
    </location>
</feature>
<name>A0A7M7P3E8_STRPU</name>
<protein>
    <submittedName>
        <fullName evidence="3">Uncharacterized protein</fullName>
    </submittedName>
</protein>
<dbReference type="GO" id="GO:0016881">
    <property type="term" value="F:acid-amino acid ligase activity"/>
    <property type="evidence" value="ECO:0000318"/>
    <property type="project" value="GO_Central"/>
</dbReference>